<dbReference type="GO" id="GO:0045504">
    <property type="term" value="F:dynein heavy chain binding"/>
    <property type="evidence" value="ECO:0007669"/>
    <property type="project" value="TreeGrafter"/>
</dbReference>
<feature type="compositionally biased region" description="Basic and acidic residues" evidence="12">
    <location>
        <begin position="529"/>
        <end position="538"/>
    </location>
</feature>
<evidence type="ECO:0000256" key="3">
    <source>
        <dbReference type="ARBA" id="ARBA00022490"/>
    </source>
</evidence>
<evidence type="ECO:0000256" key="10">
    <source>
        <dbReference type="ARBA" id="ARBA00023212"/>
    </source>
</evidence>
<reference evidence="13" key="1">
    <citation type="submission" date="2021-01" db="EMBL/GenBank/DDBJ databases">
        <authorList>
            <person name="Corre E."/>
            <person name="Pelletier E."/>
            <person name="Niang G."/>
            <person name="Scheremetjew M."/>
            <person name="Finn R."/>
            <person name="Kale V."/>
            <person name="Holt S."/>
            <person name="Cochrane G."/>
            <person name="Meng A."/>
            <person name="Brown T."/>
            <person name="Cohen L."/>
        </authorList>
    </citation>
    <scope>NUCLEOTIDE SEQUENCE</scope>
    <source>
        <strain evidence="13">CCCM811</strain>
    </source>
</reference>
<accession>A0A7S4DT78</accession>
<keyword evidence="7" id="KW-0243">Dynein</keyword>
<comment type="similarity">
    <text evidence="2">Belongs to the dynein intermediate chain family.</text>
</comment>
<dbReference type="PANTHER" id="PTHR12442">
    <property type="entry name" value="DYNEIN INTERMEDIATE CHAIN"/>
    <property type="match status" value="1"/>
</dbReference>
<evidence type="ECO:0000256" key="1">
    <source>
        <dbReference type="ARBA" id="ARBA00004430"/>
    </source>
</evidence>
<dbReference type="Gene3D" id="2.130.10.10">
    <property type="entry name" value="YVTN repeat-like/Quinoprotein amine dehydrogenase"/>
    <property type="match status" value="2"/>
</dbReference>
<evidence type="ECO:0000256" key="12">
    <source>
        <dbReference type="SAM" id="MobiDB-lite"/>
    </source>
</evidence>
<dbReference type="InterPro" id="IPR036322">
    <property type="entry name" value="WD40_repeat_dom_sf"/>
</dbReference>
<dbReference type="GO" id="GO:0036158">
    <property type="term" value="P:outer dynein arm assembly"/>
    <property type="evidence" value="ECO:0007669"/>
    <property type="project" value="TreeGrafter"/>
</dbReference>
<dbReference type="EMBL" id="HBIV01028430">
    <property type="protein sequence ID" value="CAE0668721.1"/>
    <property type="molecule type" value="Transcribed_RNA"/>
</dbReference>
<evidence type="ECO:0000256" key="5">
    <source>
        <dbReference type="ARBA" id="ARBA00022701"/>
    </source>
</evidence>
<dbReference type="GO" id="GO:0005874">
    <property type="term" value="C:microtubule"/>
    <property type="evidence" value="ECO:0007669"/>
    <property type="project" value="UniProtKB-KW"/>
</dbReference>
<evidence type="ECO:0000256" key="6">
    <source>
        <dbReference type="ARBA" id="ARBA00022737"/>
    </source>
</evidence>
<dbReference type="InterPro" id="IPR001680">
    <property type="entry name" value="WD40_rpt"/>
</dbReference>
<dbReference type="InterPro" id="IPR015943">
    <property type="entry name" value="WD40/YVTN_repeat-like_dom_sf"/>
</dbReference>
<dbReference type="AlphaFoldDB" id="A0A7S4DT78"/>
<evidence type="ECO:0000256" key="2">
    <source>
        <dbReference type="ARBA" id="ARBA00011059"/>
    </source>
</evidence>
<evidence type="ECO:0000256" key="9">
    <source>
        <dbReference type="ARBA" id="ARBA00023175"/>
    </source>
</evidence>
<keyword evidence="6" id="KW-0677">Repeat</keyword>
<dbReference type="GO" id="GO:0036157">
    <property type="term" value="C:outer dynein arm"/>
    <property type="evidence" value="ECO:0007669"/>
    <property type="project" value="TreeGrafter"/>
</dbReference>
<name>A0A7S4DT78_9EUKA</name>
<dbReference type="GO" id="GO:0045503">
    <property type="term" value="F:dynein light chain binding"/>
    <property type="evidence" value="ECO:0007669"/>
    <property type="project" value="TreeGrafter"/>
</dbReference>
<dbReference type="InterPro" id="IPR050687">
    <property type="entry name" value="Dynein_IC"/>
</dbReference>
<dbReference type="SMART" id="SM00320">
    <property type="entry name" value="WD40"/>
    <property type="match status" value="5"/>
</dbReference>
<keyword evidence="5" id="KW-0493">Microtubule</keyword>
<feature type="region of interest" description="Disordered" evidence="12">
    <location>
        <begin position="529"/>
        <end position="585"/>
    </location>
</feature>
<comment type="subcellular location">
    <subcellularLocation>
        <location evidence="1">Cytoplasm</location>
        <location evidence="1">Cytoskeleton</location>
        <location evidence="1">Cilium axoneme</location>
    </subcellularLocation>
</comment>
<organism evidence="13">
    <name type="scientific">Lotharella globosa</name>
    <dbReference type="NCBI Taxonomy" id="91324"/>
    <lineage>
        <taxon>Eukaryota</taxon>
        <taxon>Sar</taxon>
        <taxon>Rhizaria</taxon>
        <taxon>Cercozoa</taxon>
        <taxon>Chlorarachniophyceae</taxon>
        <taxon>Lotharella</taxon>
    </lineage>
</organism>
<keyword evidence="8" id="KW-0969">Cilium</keyword>
<evidence type="ECO:0000256" key="4">
    <source>
        <dbReference type="ARBA" id="ARBA00022574"/>
    </source>
</evidence>
<evidence type="ECO:0000256" key="11">
    <source>
        <dbReference type="ARBA" id="ARBA00023273"/>
    </source>
</evidence>
<protein>
    <recommendedName>
        <fullName evidence="14">Guanine nucleotide-binding protein subunit beta-like protein</fullName>
    </recommendedName>
</protein>
<keyword evidence="3" id="KW-0963">Cytoplasm</keyword>
<sequence>MSLLYSQKTRTRREFGHATQFKDGKARILKSIDAQGEDCEEAQQWVKKRYSTIEIDCTPEYAQHEADTGNLVQKPSGTLFVNGAWPKKVKGGEITERQRYLQRLTAEKEYFKEVPAICDIAHNSVAQNNTLDLYEQYFKDGDIYESDDATMKLDTICVLKDPSEEKRHATSVCWHPDGSGKIAVSYSIMKFQKMSEATPVQSYIWDINHPNAPEFEIIPNSPLTCLQFNPKTHDHLAGGMYNGTIGFWDIRNKTDRARPSAVSNIKFSHRDPVFDLRYVSSRSSTELVSVSTDGRLLWWDTRKLEKPIDEFVLQNEEKEILGISGLEYKSESGPTKYLVATEKGFPVVVERKAKKDQPSEKKIKAMFNQGHSGHYSAARAVKRNPVETSNFLTCGDWCVKIWSEENLKSPIMISAYDKNYLTSACWSTIRPGVFFTGKSDGTMDIWDIYSKQSEAVLSVKISETPITNMCVHKHGKMMAVGSEDGVTSIMSLGKGLSTVQRMEREVVTEIFEREKKRETLLDKMRKLQEKQREKELKQKSKAASAKPKEEKVDPKEEAKKAALAKADAHWKTMMEKLTAKPETKT</sequence>
<evidence type="ECO:0000256" key="8">
    <source>
        <dbReference type="ARBA" id="ARBA00023069"/>
    </source>
</evidence>
<keyword evidence="4" id="KW-0853">WD repeat</keyword>
<evidence type="ECO:0000256" key="7">
    <source>
        <dbReference type="ARBA" id="ARBA00023017"/>
    </source>
</evidence>
<keyword evidence="11" id="KW-0966">Cell projection</keyword>
<dbReference type="PANTHER" id="PTHR12442:SF7">
    <property type="entry name" value="DYNEIN AXONEMAL INTERMEDIATE CHAIN 2"/>
    <property type="match status" value="1"/>
</dbReference>
<dbReference type="SUPFAM" id="SSF50978">
    <property type="entry name" value="WD40 repeat-like"/>
    <property type="match status" value="1"/>
</dbReference>
<feature type="compositionally biased region" description="Basic and acidic residues" evidence="12">
    <location>
        <begin position="546"/>
        <end position="585"/>
    </location>
</feature>
<gene>
    <name evidence="13" type="ORF">LGLO00237_LOCUS20346</name>
</gene>
<keyword evidence="9" id="KW-0505">Motor protein</keyword>
<proteinExistence type="inferred from homology"/>
<evidence type="ECO:0008006" key="14">
    <source>
        <dbReference type="Google" id="ProtNLM"/>
    </source>
</evidence>
<keyword evidence="10" id="KW-0206">Cytoskeleton</keyword>
<dbReference type="GO" id="GO:0003341">
    <property type="term" value="P:cilium movement"/>
    <property type="evidence" value="ECO:0007669"/>
    <property type="project" value="TreeGrafter"/>
</dbReference>
<evidence type="ECO:0000313" key="13">
    <source>
        <dbReference type="EMBL" id="CAE0668721.1"/>
    </source>
</evidence>